<dbReference type="SUPFAM" id="SSF53300">
    <property type="entry name" value="vWA-like"/>
    <property type="match status" value="1"/>
</dbReference>
<evidence type="ECO:0000313" key="3">
    <source>
        <dbReference type="Proteomes" id="UP000188627"/>
    </source>
</evidence>
<dbReference type="Gene3D" id="3.40.50.410">
    <property type="entry name" value="von Willebrand factor, type A domain"/>
    <property type="match status" value="1"/>
</dbReference>
<sequence>MRSQPSFAHSAPGYYRQQQGHAAILFALFIPILFGIFTLGTDGARAVQDKARLAEAVEVASLAVAGAGSDDKTLAKAYIQDYFPYSEVNDSDITIRKINCENNAACQGSEQRFFEYQVSAKIHQPTWFPGNEAIVGFGENYDVASGAVSRKYHAETVDVVLVADFSGSMAWPWSGEDGTGEIRYVVMQDIIRTISDELENFNDNIKTAKKNKLAVVGFDYFTARDTGGSLDYFNHLICSGSPCRFYKKCLSWRWWGCRQSVWVKPGDQYQPVDYAASTNSIFNYSHAAHQPMEMPSEFNDWNVSKFHDIYLTSDFDDINSKVSQFYITGSQISGTASYSGIIRGAQIAAQGDNPRRLVILLSDGQDSYSDTTDKLIEAGMCSKIFAHLNSLNVDGEPVKARMTAVGFAESETIPPQMESCVGKDNVFSAQDKDAIVNKILELITEEIGHLAP</sequence>
<comment type="caution">
    <text evidence="2">The sequence shown here is derived from an EMBL/GenBank/DDBJ whole genome shotgun (WGS) entry which is preliminary data.</text>
</comment>
<keyword evidence="1" id="KW-0472">Membrane</keyword>
<accession>A0ABX3K970</accession>
<dbReference type="Proteomes" id="UP000188627">
    <property type="component" value="Unassembled WGS sequence"/>
</dbReference>
<evidence type="ECO:0008006" key="4">
    <source>
        <dbReference type="Google" id="ProtNLM"/>
    </source>
</evidence>
<proteinExistence type="predicted"/>
<evidence type="ECO:0000256" key="1">
    <source>
        <dbReference type="SAM" id="Phobius"/>
    </source>
</evidence>
<gene>
    <name evidence="2" type="ORF">BZG74_14370</name>
</gene>
<protein>
    <recommendedName>
        <fullName evidence="4">VWFA domain-containing protein</fullName>
    </recommendedName>
</protein>
<dbReference type="RefSeq" id="WP_077773211.1">
    <property type="nucleotide sequence ID" value="NZ_MUFC01000022.1"/>
</dbReference>
<dbReference type="EMBL" id="MUFC01000022">
    <property type="protein sequence ID" value="OOE85482.1"/>
    <property type="molecule type" value="Genomic_DNA"/>
</dbReference>
<reference evidence="3" key="1">
    <citation type="submission" date="2017-01" db="EMBL/GenBank/DDBJ databases">
        <title>Draft genome of the species Salinivibrio sharmensis.</title>
        <authorList>
            <person name="Lopez-Hermoso C."/>
            <person name="De La Haba R."/>
            <person name="Sanchez-Porro C."/>
            <person name="Ventosa A."/>
        </authorList>
    </citation>
    <scope>NUCLEOTIDE SEQUENCE [LARGE SCALE GENOMIC DNA]</scope>
    <source>
        <strain evidence="3">CBH463</strain>
    </source>
</reference>
<organism evidence="2 3">
    <name type="scientific">Salinivibrio sharmensis</name>
    <dbReference type="NCBI Taxonomy" id="390883"/>
    <lineage>
        <taxon>Bacteria</taxon>
        <taxon>Pseudomonadati</taxon>
        <taxon>Pseudomonadota</taxon>
        <taxon>Gammaproteobacteria</taxon>
        <taxon>Vibrionales</taxon>
        <taxon>Vibrionaceae</taxon>
        <taxon>Salinivibrio</taxon>
    </lineage>
</organism>
<evidence type="ECO:0000313" key="2">
    <source>
        <dbReference type="EMBL" id="OOE85482.1"/>
    </source>
</evidence>
<keyword evidence="3" id="KW-1185">Reference proteome</keyword>
<keyword evidence="1" id="KW-0812">Transmembrane</keyword>
<name>A0ABX3K970_9GAMM</name>
<dbReference type="InterPro" id="IPR036465">
    <property type="entry name" value="vWFA_dom_sf"/>
</dbReference>
<feature type="transmembrane region" description="Helical" evidence="1">
    <location>
        <begin position="21"/>
        <end position="40"/>
    </location>
</feature>
<keyword evidence="1" id="KW-1133">Transmembrane helix</keyword>